<gene>
    <name evidence="9" type="ORF">AMJ52_01175</name>
</gene>
<feature type="domain" description="ACT" evidence="8">
    <location>
        <begin position="107"/>
        <end position="165"/>
    </location>
</feature>
<dbReference type="InterPro" id="IPR045865">
    <property type="entry name" value="ACT-like_dom_sf"/>
</dbReference>
<dbReference type="GO" id="GO:0004072">
    <property type="term" value="F:aspartate kinase activity"/>
    <property type="evidence" value="ECO:0007669"/>
    <property type="project" value="UniProtKB-EC"/>
</dbReference>
<dbReference type="GO" id="GO:0009090">
    <property type="term" value="P:homoserine biosynthetic process"/>
    <property type="evidence" value="ECO:0007669"/>
    <property type="project" value="TreeGrafter"/>
</dbReference>
<dbReference type="InterPro" id="IPR054352">
    <property type="entry name" value="ACT_Aspartokinase"/>
</dbReference>
<reference evidence="9 10" key="1">
    <citation type="journal article" date="2015" name="Microbiome">
        <title>Genomic resolution of linkages in carbon, nitrogen, and sulfur cycling among widespread estuary sediment bacteria.</title>
        <authorList>
            <person name="Baker B.J."/>
            <person name="Lazar C.S."/>
            <person name="Teske A.P."/>
            <person name="Dick G.J."/>
        </authorList>
    </citation>
    <scope>NUCLEOTIDE SEQUENCE [LARGE SCALE GENOMIC DNA]</scope>
    <source>
        <strain evidence="9">DG_78</strain>
    </source>
</reference>
<comment type="similarity">
    <text evidence="1">Belongs to the aspartokinase family.</text>
</comment>
<keyword evidence="6" id="KW-0067">ATP-binding</keyword>
<dbReference type="GO" id="GO:0005829">
    <property type="term" value="C:cytosol"/>
    <property type="evidence" value="ECO:0007669"/>
    <property type="project" value="TreeGrafter"/>
</dbReference>
<keyword evidence="3" id="KW-0808">Transferase</keyword>
<comment type="caution">
    <text evidence="9">The sequence shown here is derived from an EMBL/GenBank/DDBJ whole genome shotgun (WGS) entry which is preliminary data.</text>
</comment>
<dbReference type="PANTHER" id="PTHR21499">
    <property type="entry name" value="ASPARTATE KINASE"/>
    <property type="match status" value="1"/>
</dbReference>
<dbReference type="Proteomes" id="UP000051012">
    <property type="component" value="Unassembled WGS sequence"/>
</dbReference>
<dbReference type="CDD" id="cd04913">
    <property type="entry name" value="ACT_AKii-LysC-BS-like_1"/>
    <property type="match status" value="1"/>
</dbReference>
<dbReference type="SUPFAM" id="SSF55021">
    <property type="entry name" value="ACT-like"/>
    <property type="match status" value="2"/>
</dbReference>
<evidence type="ECO:0000256" key="2">
    <source>
        <dbReference type="ARBA" id="ARBA00013059"/>
    </source>
</evidence>
<name>A0A0S7YHZ2_UNCT6</name>
<dbReference type="Pfam" id="PF22468">
    <property type="entry name" value="ACT_9"/>
    <property type="match status" value="2"/>
</dbReference>
<evidence type="ECO:0000256" key="7">
    <source>
        <dbReference type="ARBA" id="ARBA00047872"/>
    </source>
</evidence>
<organism evidence="9 10">
    <name type="scientific">candidate division TA06 bacterium DG_78</name>
    <dbReference type="NCBI Taxonomy" id="1703772"/>
    <lineage>
        <taxon>Bacteria</taxon>
        <taxon>Bacteria division TA06</taxon>
    </lineage>
</organism>
<dbReference type="UniPathway" id="UPA00051">
    <property type="reaction ID" value="UER00462"/>
</dbReference>
<dbReference type="Gene3D" id="3.30.2130.10">
    <property type="entry name" value="VC0802-like"/>
    <property type="match status" value="1"/>
</dbReference>
<dbReference type="GO" id="GO:0005524">
    <property type="term" value="F:ATP binding"/>
    <property type="evidence" value="ECO:0007669"/>
    <property type="project" value="UniProtKB-KW"/>
</dbReference>
<dbReference type="UniPathway" id="UPA00050">
    <property type="reaction ID" value="UER00461"/>
</dbReference>
<dbReference type="CDD" id="cd04892">
    <property type="entry name" value="ACT_AK-like_2"/>
    <property type="match status" value="1"/>
</dbReference>
<evidence type="ECO:0000313" key="9">
    <source>
        <dbReference type="EMBL" id="KPJ74272.1"/>
    </source>
</evidence>
<evidence type="ECO:0000256" key="4">
    <source>
        <dbReference type="ARBA" id="ARBA00022741"/>
    </source>
</evidence>
<dbReference type="PROSITE" id="PS51671">
    <property type="entry name" value="ACT"/>
    <property type="match status" value="2"/>
</dbReference>
<accession>A0A0S7YHZ2</accession>
<evidence type="ECO:0000256" key="3">
    <source>
        <dbReference type="ARBA" id="ARBA00022679"/>
    </source>
</evidence>
<dbReference type="PANTHER" id="PTHR21499:SF3">
    <property type="entry name" value="ASPARTOKINASE"/>
    <property type="match status" value="1"/>
</dbReference>
<keyword evidence="5" id="KW-0418">Kinase</keyword>
<evidence type="ECO:0000256" key="1">
    <source>
        <dbReference type="ARBA" id="ARBA00010122"/>
    </source>
</evidence>
<dbReference type="GO" id="GO:0009088">
    <property type="term" value="P:threonine biosynthetic process"/>
    <property type="evidence" value="ECO:0007669"/>
    <property type="project" value="UniProtKB-UniPathway"/>
</dbReference>
<evidence type="ECO:0000313" key="10">
    <source>
        <dbReference type="Proteomes" id="UP000051012"/>
    </source>
</evidence>
<dbReference type="EMBL" id="LJNI01000009">
    <property type="protein sequence ID" value="KPJ74272.1"/>
    <property type="molecule type" value="Genomic_DNA"/>
</dbReference>
<evidence type="ECO:0000259" key="8">
    <source>
        <dbReference type="PROSITE" id="PS51671"/>
    </source>
</evidence>
<proteinExistence type="inferred from homology"/>
<feature type="domain" description="ACT" evidence="8">
    <location>
        <begin position="27"/>
        <end position="101"/>
    </location>
</feature>
<keyword evidence="4" id="KW-0547">Nucleotide-binding</keyword>
<evidence type="ECO:0000256" key="5">
    <source>
        <dbReference type="ARBA" id="ARBA00022777"/>
    </source>
</evidence>
<dbReference type="InterPro" id="IPR002912">
    <property type="entry name" value="ACT_dom"/>
</dbReference>
<dbReference type="EC" id="2.7.2.4" evidence="2"/>
<sequence length="165" mass="18050">MGSYSVRGGIIEKVIERIDYSTKLSKFTMYRVPDRTGLAADIFMSLGQHGINVELISTSSAGHKHNNISFAIIESDVDEVLKLLETIKDKFGAEKVGVDRNCALITMYGANLSTTPGIAGKIFAKLAEQGINIEMISASLSVLSIVVNKEKMEKAVKIIRTHFTQ</sequence>
<protein>
    <recommendedName>
        <fullName evidence="2">aspartate kinase</fullName>
        <ecNumber evidence="2">2.7.2.4</ecNumber>
    </recommendedName>
</protein>
<dbReference type="AlphaFoldDB" id="A0A0S7YHZ2"/>
<dbReference type="GO" id="GO:0009089">
    <property type="term" value="P:lysine biosynthetic process via diaminopimelate"/>
    <property type="evidence" value="ECO:0007669"/>
    <property type="project" value="TreeGrafter"/>
</dbReference>
<evidence type="ECO:0000256" key="6">
    <source>
        <dbReference type="ARBA" id="ARBA00022840"/>
    </source>
</evidence>
<comment type="catalytic activity">
    <reaction evidence="7">
        <text>L-aspartate + ATP = 4-phospho-L-aspartate + ADP</text>
        <dbReference type="Rhea" id="RHEA:23776"/>
        <dbReference type="ChEBI" id="CHEBI:29991"/>
        <dbReference type="ChEBI" id="CHEBI:30616"/>
        <dbReference type="ChEBI" id="CHEBI:57535"/>
        <dbReference type="ChEBI" id="CHEBI:456216"/>
        <dbReference type="EC" id="2.7.2.4"/>
    </reaction>
</comment>